<evidence type="ECO:0000256" key="1">
    <source>
        <dbReference type="SAM" id="Phobius"/>
    </source>
</evidence>
<accession>A0A0V0GR84</accession>
<dbReference type="AlphaFoldDB" id="A0A0V0GR84"/>
<feature type="non-terminal residue" evidence="2">
    <location>
        <position position="1"/>
    </location>
</feature>
<evidence type="ECO:0000313" key="2">
    <source>
        <dbReference type="EMBL" id="JAP10767.1"/>
    </source>
</evidence>
<organism evidence="2">
    <name type="scientific">Solanum chacoense</name>
    <name type="common">Chaco potato</name>
    <dbReference type="NCBI Taxonomy" id="4108"/>
    <lineage>
        <taxon>Eukaryota</taxon>
        <taxon>Viridiplantae</taxon>
        <taxon>Streptophyta</taxon>
        <taxon>Embryophyta</taxon>
        <taxon>Tracheophyta</taxon>
        <taxon>Spermatophyta</taxon>
        <taxon>Magnoliopsida</taxon>
        <taxon>eudicotyledons</taxon>
        <taxon>Gunneridae</taxon>
        <taxon>Pentapetalae</taxon>
        <taxon>asterids</taxon>
        <taxon>lamiids</taxon>
        <taxon>Solanales</taxon>
        <taxon>Solanaceae</taxon>
        <taxon>Solanoideae</taxon>
        <taxon>Solaneae</taxon>
        <taxon>Solanum</taxon>
    </lineage>
</organism>
<sequence>FNHFHFWHLLELPNVPCPLPCVFHFFQDHHNSYQYQYKTYIYLWFLSHFELAYIIVLSLQKI</sequence>
<reference evidence="2" key="1">
    <citation type="submission" date="2015-12" db="EMBL/GenBank/DDBJ databases">
        <title>Gene expression during late stages of embryo sac development: a critical building block for successful pollen-pistil interactions.</title>
        <authorList>
            <person name="Liu Y."/>
            <person name="Joly V."/>
            <person name="Sabar M."/>
            <person name="Matton D.P."/>
        </authorList>
    </citation>
    <scope>NUCLEOTIDE SEQUENCE</scope>
</reference>
<keyword evidence="1" id="KW-1133">Transmembrane helix</keyword>
<keyword evidence="1" id="KW-0812">Transmembrane</keyword>
<protein>
    <submittedName>
        <fullName evidence="2">Putative ovule protein</fullName>
    </submittedName>
</protein>
<proteinExistence type="predicted"/>
<feature type="transmembrane region" description="Helical" evidence="1">
    <location>
        <begin position="41"/>
        <end position="59"/>
    </location>
</feature>
<name>A0A0V0GR84_SOLCH</name>
<keyword evidence="1" id="KW-0472">Membrane</keyword>
<dbReference type="EMBL" id="GEDG01032525">
    <property type="protein sequence ID" value="JAP10767.1"/>
    <property type="molecule type" value="Transcribed_RNA"/>
</dbReference>